<gene>
    <name evidence="1" type="ordered locus">VIT_09s0054g00290</name>
</gene>
<protein>
    <submittedName>
        <fullName evidence="1">Uncharacterized protein</fullName>
    </submittedName>
</protein>
<evidence type="ECO:0000313" key="1">
    <source>
        <dbReference type="EMBL" id="CCB45081.1"/>
    </source>
</evidence>
<dbReference type="Proteomes" id="UP000009183">
    <property type="component" value="Chromosome 9"/>
</dbReference>
<dbReference type="InParanoid" id="F6GYP5"/>
<dbReference type="HOGENOM" id="CLU_3128179_0_0_1"/>
<organism evidence="1 2">
    <name type="scientific">Vitis vinifera</name>
    <name type="common">Grape</name>
    <dbReference type="NCBI Taxonomy" id="29760"/>
    <lineage>
        <taxon>Eukaryota</taxon>
        <taxon>Viridiplantae</taxon>
        <taxon>Streptophyta</taxon>
        <taxon>Embryophyta</taxon>
        <taxon>Tracheophyta</taxon>
        <taxon>Spermatophyta</taxon>
        <taxon>Magnoliopsida</taxon>
        <taxon>eudicotyledons</taxon>
        <taxon>Gunneridae</taxon>
        <taxon>Pentapetalae</taxon>
        <taxon>rosids</taxon>
        <taxon>Vitales</taxon>
        <taxon>Vitaceae</taxon>
        <taxon>Viteae</taxon>
        <taxon>Vitis</taxon>
    </lineage>
</organism>
<evidence type="ECO:0000313" key="2">
    <source>
        <dbReference type="Proteomes" id="UP000009183"/>
    </source>
</evidence>
<sequence length="50" mass="5645">MGVVVAREESWRWARRESKKARAYLLVDASLHAPCYSTSMEALVSEISGF</sequence>
<keyword evidence="2" id="KW-1185">Reference proteome</keyword>
<dbReference type="AlphaFoldDB" id="F6GYP5"/>
<dbReference type="PaxDb" id="29760-VIT_09s0054g00290.t01"/>
<dbReference type="EMBL" id="FN594972">
    <property type="protein sequence ID" value="CCB45081.1"/>
    <property type="molecule type" value="Genomic_DNA"/>
</dbReference>
<accession>F6GYP5</accession>
<proteinExistence type="predicted"/>
<reference evidence="2" key="1">
    <citation type="journal article" date="2007" name="Nature">
        <title>The grapevine genome sequence suggests ancestral hexaploidization in major angiosperm phyla.</title>
        <authorList>
            <consortium name="The French-Italian Public Consortium for Grapevine Genome Characterization."/>
            <person name="Jaillon O."/>
            <person name="Aury J.-M."/>
            <person name="Noel B."/>
            <person name="Policriti A."/>
            <person name="Clepet C."/>
            <person name="Casagrande A."/>
            <person name="Choisne N."/>
            <person name="Aubourg S."/>
            <person name="Vitulo N."/>
            <person name="Jubin C."/>
            <person name="Vezzi A."/>
            <person name="Legeai F."/>
            <person name="Hugueney P."/>
            <person name="Dasilva C."/>
            <person name="Horner D."/>
            <person name="Mica E."/>
            <person name="Jublot D."/>
            <person name="Poulain J."/>
            <person name="Bruyere C."/>
            <person name="Billault A."/>
            <person name="Segurens B."/>
            <person name="Gouyvenoux M."/>
            <person name="Ugarte E."/>
            <person name="Cattonaro F."/>
            <person name="Anthouard V."/>
            <person name="Vico V."/>
            <person name="Del Fabbro C."/>
            <person name="Alaux M."/>
            <person name="Di Gaspero G."/>
            <person name="Dumas V."/>
            <person name="Felice N."/>
            <person name="Paillard S."/>
            <person name="Juman I."/>
            <person name="Moroldo M."/>
            <person name="Scalabrin S."/>
            <person name="Canaguier A."/>
            <person name="Le Clainche I."/>
            <person name="Malacrida G."/>
            <person name="Durand E."/>
            <person name="Pesole G."/>
            <person name="Laucou V."/>
            <person name="Chatelet P."/>
            <person name="Merdinoglu D."/>
            <person name="Delledonne M."/>
            <person name="Pezzotti M."/>
            <person name="Lecharny A."/>
            <person name="Scarpelli C."/>
            <person name="Artiguenave F."/>
            <person name="Pe M.E."/>
            <person name="Valle G."/>
            <person name="Morgante M."/>
            <person name="Caboche M."/>
            <person name="Adam-Blondon A.-F."/>
            <person name="Weissenbach J."/>
            <person name="Quetier F."/>
            <person name="Wincker P."/>
        </authorList>
    </citation>
    <scope>NUCLEOTIDE SEQUENCE [LARGE SCALE GENOMIC DNA]</scope>
    <source>
        <strain evidence="2">cv. Pinot noir / PN40024</strain>
    </source>
</reference>
<name>F6GYP5_VITVI</name>